<organism evidence="4 6">
    <name type="scientific">Sanguibacteroides justesenii</name>
    <dbReference type="NCBI Taxonomy" id="1547597"/>
    <lineage>
        <taxon>Bacteria</taxon>
        <taxon>Pseudomonadati</taxon>
        <taxon>Bacteroidota</taxon>
        <taxon>Bacteroidia</taxon>
        <taxon>Bacteroidales</taxon>
        <taxon>Porphyromonadaceae</taxon>
        <taxon>Sanguibacteroides</taxon>
    </lineage>
</organism>
<keyword evidence="1" id="KW-0812">Transmembrane</keyword>
<evidence type="ECO:0000313" key="5">
    <source>
        <dbReference type="Proteomes" id="UP000031937"/>
    </source>
</evidence>
<evidence type="ECO:0000313" key="6">
    <source>
        <dbReference type="Proteomes" id="UP000031980"/>
    </source>
</evidence>
<evidence type="ECO:0000259" key="2">
    <source>
        <dbReference type="PROSITE" id="PS51178"/>
    </source>
</evidence>
<dbReference type="AlphaFoldDB" id="A0A0C3R5J7"/>
<keyword evidence="1" id="KW-1133">Transmembrane helix</keyword>
<dbReference type="RefSeq" id="WP_041504358.1">
    <property type="nucleotide sequence ID" value="NZ_JPIT01000032.1"/>
</dbReference>
<dbReference type="Pfam" id="PF03793">
    <property type="entry name" value="PASTA"/>
    <property type="match status" value="1"/>
</dbReference>
<evidence type="ECO:0000313" key="4">
    <source>
        <dbReference type="EMBL" id="KIO44965.1"/>
    </source>
</evidence>
<dbReference type="SMART" id="SM00740">
    <property type="entry name" value="PASTA"/>
    <property type="match status" value="3"/>
</dbReference>
<dbReference type="OrthoDB" id="9803895at2"/>
<dbReference type="Gene3D" id="3.30.10.20">
    <property type="match status" value="1"/>
</dbReference>
<reference evidence="3 5" key="2">
    <citation type="submission" date="2014-07" db="EMBL/GenBank/DDBJ databases">
        <title>Porphyromonadaceae bacterium OUH 334697 = ATCC BAA-2682 = DSM 28341 draft genome.</title>
        <authorList>
            <person name="Sydenham T.V."/>
            <person name="Hasman H."/>
            <person name="Justesen U.S."/>
        </authorList>
    </citation>
    <scope>NUCLEOTIDE SEQUENCE [LARGE SCALE GENOMIC DNA]</scope>
    <source>
        <strain evidence="3 5">OUH 334697</strain>
    </source>
</reference>
<dbReference type="Proteomes" id="UP000031937">
    <property type="component" value="Unassembled WGS sequence"/>
</dbReference>
<proteinExistence type="predicted"/>
<dbReference type="EMBL" id="JPIT01000032">
    <property type="protein sequence ID" value="KIO43249.1"/>
    <property type="molecule type" value="Genomic_DNA"/>
</dbReference>
<keyword evidence="6" id="KW-1185">Reference proteome</keyword>
<dbReference type="EMBL" id="JPIU01000038">
    <property type="protein sequence ID" value="KIO44965.1"/>
    <property type="molecule type" value="Genomic_DNA"/>
</dbReference>
<feature type="transmembrane region" description="Helical" evidence="1">
    <location>
        <begin position="9"/>
        <end position="31"/>
    </location>
</feature>
<keyword evidence="1" id="KW-0472">Membrane</keyword>
<accession>A0A0C3R5J7</accession>
<dbReference type="CDD" id="cd06577">
    <property type="entry name" value="PASTA_pknB"/>
    <property type="match status" value="1"/>
</dbReference>
<gene>
    <name evidence="4" type="ORF">BA92_08080</name>
    <name evidence="3" type="ORF">IE90_13680</name>
</gene>
<dbReference type="PROSITE" id="PS51178">
    <property type="entry name" value="PASTA"/>
    <property type="match status" value="1"/>
</dbReference>
<dbReference type="Proteomes" id="UP000031980">
    <property type="component" value="Unassembled WGS sequence"/>
</dbReference>
<protein>
    <recommendedName>
        <fullName evidence="2">PASTA domain-containing protein</fullName>
    </recommendedName>
</protein>
<sequence>MSVFNTKKIIFWGINLLVAVLLLFLIGYVVLQRLDSYTLHGQYISVPDLRGLTPSEAAPFLQEKNLFAVVIDSIYDDHAKAGTVVEQFPSPESKVKNSRTIQLTINANAPEKLIFPNLKNTAFRQTIQKLKNIGFNIGRLKYTSSNFKNLVLGFMYKEEPIEPGDIIQKGESIDIILGDGNTSNNQIFIPNLRGKTLEEAKTLILFSFLNLGEVITDETIRTPQDRLEAFIYQQTPDIEEHPKITLGSYLTVYLTKDQEKLAVQDSLSTETQEE</sequence>
<name>A0A0C3R5J7_9PORP</name>
<dbReference type="SUPFAM" id="SSF54184">
    <property type="entry name" value="Penicillin-binding protein 2x (pbp-2x), c-terminal domain"/>
    <property type="match status" value="1"/>
</dbReference>
<comment type="caution">
    <text evidence="4">The sequence shown here is derived from an EMBL/GenBank/DDBJ whole genome shotgun (WGS) entry which is preliminary data.</text>
</comment>
<evidence type="ECO:0000256" key="1">
    <source>
        <dbReference type="SAM" id="Phobius"/>
    </source>
</evidence>
<reference evidence="4 6" key="1">
    <citation type="submission" date="2014-07" db="EMBL/GenBank/DDBJ databases">
        <title>Porphyromonadaceae bacterium OUH 308042 = ATCC BAA-2681 = DSM 28342 draft genome.</title>
        <authorList>
            <person name="Sydenham T.V."/>
            <person name="Hasman H."/>
            <person name="Justensen U.S."/>
        </authorList>
    </citation>
    <scope>NUCLEOTIDE SEQUENCE [LARGE SCALE GENOMIC DNA]</scope>
    <source>
        <strain evidence="4 6">OUH 308042</strain>
    </source>
</reference>
<evidence type="ECO:0000313" key="3">
    <source>
        <dbReference type="EMBL" id="KIO43249.1"/>
    </source>
</evidence>
<feature type="domain" description="PASTA" evidence="2">
    <location>
        <begin position="40"/>
        <end position="107"/>
    </location>
</feature>
<dbReference type="InterPro" id="IPR005543">
    <property type="entry name" value="PASTA_dom"/>
</dbReference>